<evidence type="ECO:0000313" key="2">
    <source>
        <dbReference type="Proteomes" id="UP000559182"/>
    </source>
</evidence>
<dbReference type="AlphaFoldDB" id="A0A839NCQ7"/>
<organism evidence="1 2">
    <name type="scientific">Flexivirga oryzae</name>
    <dbReference type="NCBI Taxonomy" id="1794944"/>
    <lineage>
        <taxon>Bacteria</taxon>
        <taxon>Bacillati</taxon>
        <taxon>Actinomycetota</taxon>
        <taxon>Actinomycetes</taxon>
        <taxon>Micrococcales</taxon>
        <taxon>Dermacoccaceae</taxon>
        <taxon>Flexivirga</taxon>
    </lineage>
</organism>
<reference evidence="1 2" key="1">
    <citation type="submission" date="2020-08" db="EMBL/GenBank/DDBJ databases">
        <title>Sequencing the genomes of 1000 actinobacteria strains.</title>
        <authorList>
            <person name="Klenk H.-P."/>
        </authorList>
    </citation>
    <scope>NUCLEOTIDE SEQUENCE [LARGE SCALE GENOMIC DNA]</scope>
    <source>
        <strain evidence="1 2">DSM 105369</strain>
    </source>
</reference>
<proteinExistence type="predicted"/>
<evidence type="ECO:0000313" key="1">
    <source>
        <dbReference type="EMBL" id="MBB2892342.1"/>
    </source>
</evidence>
<sequence length="71" mass="7517">MTDGWSWSYEDAHGAPVTSAQVVTTGFPTQGDAESWLGEHWRTLFAGGVAAVTLHHADRTVYGPMLLSAGG</sequence>
<accession>A0A839NCQ7</accession>
<comment type="caution">
    <text evidence="1">The sequence shown here is derived from an EMBL/GenBank/DDBJ whole genome shotgun (WGS) entry which is preliminary data.</text>
</comment>
<protein>
    <submittedName>
        <fullName evidence="1">Uncharacterized protein</fullName>
    </submittedName>
</protein>
<dbReference type="EMBL" id="JACHVQ010000001">
    <property type="protein sequence ID" value="MBB2892342.1"/>
    <property type="molecule type" value="Genomic_DNA"/>
</dbReference>
<dbReference type="Proteomes" id="UP000559182">
    <property type="component" value="Unassembled WGS sequence"/>
</dbReference>
<name>A0A839NCQ7_9MICO</name>
<dbReference type="RefSeq" id="WP_183320479.1">
    <property type="nucleotide sequence ID" value="NZ_JACHVQ010000001.1"/>
</dbReference>
<keyword evidence="2" id="KW-1185">Reference proteome</keyword>
<gene>
    <name evidence="1" type="ORF">FHU39_002326</name>
</gene>